<proteinExistence type="predicted"/>
<dbReference type="OrthoDB" id="381510at2157"/>
<dbReference type="STRING" id="273075.gene:9571470"/>
<keyword evidence="3" id="KW-1185">Reference proteome</keyword>
<feature type="transmembrane region" description="Helical" evidence="1">
    <location>
        <begin position="134"/>
        <end position="159"/>
    </location>
</feature>
<keyword evidence="1" id="KW-1133">Transmembrane helix</keyword>
<protein>
    <submittedName>
        <fullName evidence="2">Hypothetical membrane protein</fullName>
    </submittedName>
</protein>
<feature type="transmembrane region" description="Helical" evidence="1">
    <location>
        <begin position="111"/>
        <end position="128"/>
    </location>
</feature>
<sequence>MRKNIVIIGAIIFVLGIAMFAGGDYLVTHYTVTGTALTEINPGIFGHEINISSPSLLTVDSTFSSIYLISSANMTGLNASNAASRAISPLTTTSVSSEHVWAYDLTTAGSYYIIALNSTAPAIAYSYIPLSYSYLSVVTLIGIVLIIVGIIVAIIGLILKKKKIPEEPQI</sequence>
<dbReference type="HOGENOM" id="CLU_1567245_0_0_2"/>
<reference evidence="2 3" key="1">
    <citation type="journal article" date="2000" name="Nature">
        <title>The genome sequence of the thermoacidophilic scavenger Thermoplasma acidophilum.</title>
        <authorList>
            <person name="Ruepp A."/>
            <person name="Graml W."/>
            <person name="Santos-Martinez M.L."/>
            <person name="Koretke K.K."/>
            <person name="Volker C."/>
            <person name="Mewes H.W."/>
            <person name="Frishman D."/>
            <person name="Stocker S."/>
            <person name="Lupas A.N."/>
            <person name="Baumeister W."/>
        </authorList>
    </citation>
    <scope>NUCLEOTIDE SEQUENCE [LARGE SCALE GENOMIC DNA]</scope>
    <source>
        <strain evidence="3">ATCC 25905 / DSM 1728 / JCM 9062 / NBRC 15155 / AMRC-C165</strain>
    </source>
</reference>
<dbReference type="AlphaFoldDB" id="Q9HLH5"/>
<accession>Q9HLH5</accession>
<dbReference type="PaxDb" id="273075-Ta0253"/>
<evidence type="ECO:0000313" key="3">
    <source>
        <dbReference type="Proteomes" id="UP000001024"/>
    </source>
</evidence>
<gene>
    <name evidence="2" type="ordered locus">Ta0253</name>
</gene>
<dbReference type="RefSeq" id="WP_010900682.1">
    <property type="nucleotide sequence ID" value="NC_002578.1"/>
</dbReference>
<dbReference type="EnsemblBacteria" id="CAC11398">
    <property type="protein sequence ID" value="CAC11398"/>
    <property type="gene ID" value="CAC11398"/>
</dbReference>
<evidence type="ECO:0000313" key="2">
    <source>
        <dbReference type="EMBL" id="CAC11398.1"/>
    </source>
</evidence>
<evidence type="ECO:0000256" key="1">
    <source>
        <dbReference type="SAM" id="Phobius"/>
    </source>
</evidence>
<dbReference type="InParanoid" id="Q9HLH5"/>
<feature type="transmembrane region" description="Helical" evidence="1">
    <location>
        <begin position="6"/>
        <end position="27"/>
    </location>
</feature>
<dbReference type="eggNOG" id="arCOG07198">
    <property type="taxonomic scope" value="Archaea"/>
</dbReference>
<dbReference type="KEGG" id="tac:Ta0253"/>
<keyword evidence="1" id="KW-0472">Membrane</keyword>
<dbReference type="EMBL" id="AL445063">
    <property type="protein sequence ID" value="CAC11398.1"/>
    <property type="molecule type" value="Genomic_DNA"/>
</dbReference>
<name>Q9HLH5_THEAC</name>
<dbReference type="Proteomes" id="UP000001024">
    <property type="component" value="Chromosome"/>
</dbReference>
<keyword evidence="1" id="KW-0812">Transmembrane</keyword>
<organism evidence="2 3">
    <name type="scientific">Thermoplasma acidophilum (strain ATCC 25905 / DSM 1728 / JCM 9062 / NBRC 15155 / AMRC-C165)</name>
    <dbReference type="NCBI Taxonomy" id="273075"/>
    <lineage>
        <taxon>Archaea</taxon>
        <taxon>Methanobacteriati</taxon>
        <taxon>Thermoplasmatota</taxon>
        <taxon>Thermoplasmata</taxon>
        <taxon>Thermoplasmatales</taxon>
        <taxon>Thermoplasmataceae</taxon>
        <taxon>Thermoplasma</taxon>
    </lineage>
</organism>